<accession>A0ABX5NT76</accession>
<dbReference type="CDD" id="cd03522">
    <property type="entry name" value="MoeA_like"/>
    <property type="match status" value="1"/>
</dbReference>
<gene>
    <name evidence="3" type="ORF">DMY87_06975</name>
</gene>
<dbReference type="Pfam" id="PF12804">
    <property type="entry name" value="NTP_transf_3"/>
    <property type="match status" value="1"/>
</dbReference>
<dbReference type="InterPro" id="IPR025877">
    <property type="entry name" value="MobA-like_NTP_Trfase"/>
</dbReference>
<proteinExistence type="predicted"/>
<dbReference type="SUPFAM" id="SSF53448">
    <property type="entry name" value="Nucleotide-diphospho-sugar transferases"/>
    <property type="match status" value="1"/>
</dbReference>
<dbReference type="SUPFAM" id="SSF53218">
    <property type="entry name" value="Molybdenum cofactor biosynthesis proteins"/>
    <property type="match status" value="1"/>
</dbReference>
<evidence type="ECO:0000256" key="1">
    <source>
        <dbReference type="ARBA" id="ARBA00022842"/>
    </source>
</evidence>
<dbReference type="Proteomes" id="UP000247536">
    <property type="component" value="Unassembled WGS sequence"/>
</dbReference>
<sequence length="552" mass="57107">MSFGPLPLDEAEGAILAHSLPLNTGRLPKGSRLTAADISRLRAEGVEQVIVRKLHEGDRTEDEAAELLASSIRSSRLDRGPAATGRVNFYASANGLFVADKAVVDRFNRVDPAITLACLADRSDVRSGDLVATIKIIPLAVSATSLNAAISVLEAGDAFCVRSYRPYAVHLVATELPSLKRSVMDKTARVLEARLDRSGSKLAGERRVRHEAEAVADALRASLVGAAADPGAFPSLLVVFGASAVCDAEDVIPKAIMLAGGTVERVGLPVDPGNLLVLGHIGDVPVIGAPGCARSPKDNGFDWVLNRILAGVPPSADEMAGWGVGGLLMEIPSRPLPRLAANTGAGPAGHAPDLGIVVLAAGRASRMGEGGPHKLLAEFEGEALVRRVVRQAVEADCGPVFVVTGHRSADITKALSGLDVEPIENPAYATGMASSLRAGLTAAEAVGLPAIMVLLADMPGVTTGDIQLMAKILRRMETPAIIRAVADGQRGNPVILPAHTFEALKALEGDIGARAVIESSGLPVIDVEIGAAARLDVDTPEAVVAAGGTLRD</sequence>
<dbReference type="InterPro" id="IPR012184">
    <property type="entry name" value="Bifunc_Mopterin-bd"/>
</dbReference>
<organism evidence="3 4">
    <name type="scientific">Rhizobium wuzhouense</name>
    <dbReference type="NCBI Taxonomy" id="1986026"/>
    <lineage>
        <taxon>Bacteria</taxon>
        <taxon>Pseudomonadati</taxon>
        <taxon>Pseudomonadota</taxon>
        <taxon>Alphaproteobacteria</taxon>
        <taxon>Hyphomicrobiales</taxon>
        <taxon>Rhizobiaceae</taxon>
        <taxon>Rhizobium/Agrobacterium group</taxon>
        <taxon>Rhizobium</taxon>
    </lineage>
</organism>
<feature type="domain" description="MobA-like NTP transferase" evidence="2">
    <location>
        <begin position="357"/>
        <end position="519"/>
    </location>
</feature>
<keyword evidence="3" id="KW-0418">Kinase</keyword>
<dbReference type="InterPro" id="IPR036425">
    <property type="entry name" value="MoaB/Mog-like_dom_sf"/>
</dbReference>
<comment type="caution">
    <text evidence="3">The sequence shown here is derived from an EMBL/GenBank/DDBJ whole genome shotgun (WGS) entry which is preliminary data.</text>
</comment>
<dbReference type="CDD" id="cd04182">
    <property type="entry name" value="GT_2_like_f"/>
    <property type="match status" value="1"/>
</dbReference>
<dbReference type="PANTHER" id="PTHR43777">
    <property type="entry name" value="MOLYBDENUM COFACTOR CYTIDYLYLTRANSFERASE"/>
    <property type="match status" value="1"/>
</dbReference>
<evidence type="ECO:0000313" key="4">
    <source>
        <dbReference type="Proteomes" id="UP000247536"/>
    </source>
</evidence>
<evidence type="ECO:0000259" key="2">
    <source>
        <dbReference type="Pfam" id="PF12804"/>
    </source>
</evidence>
<dbReference type="PANTHER" id="PTHR43777:SF1">
    <property type="entry name" value="MOLYBDENUM COFACTOR CYTIDYLYLTRANSFERASE"/>
    <property type="match status" value="1"/>
</dbReference>
<dbReference type="InterPro" id="IPR029044">
    <property type="entry name" value="Nucleotide-diphossugar_trans"/>
</dbReference>
<dbReference type="EMBL" id="QJRY01000002">
    <property type="protein sequence ID" value="PYB75196.1"/>
    <property type="molecule type" value="Genomic_DNA"/>
</dbReference>
<dbReference type="PIRSF" id="PIRSF036626">
    <property type="entry name" value="MPTBd_MobAlike"/>
    <property type="match status" value="1"/>
</dbReference>
<dbReference type="RefSeq" id="WP_110790584.1">
    <property type="nucleotide sequence ID" value="NZ_QJRY01000002.1"/>
</dbReference>
<name>A0ABX5NT76_9HYPH</name>
<reference evidence="3 4" key="1">
    <citation type="submission" date="2018-06" db="EMBL/GenBank/DDBJ databases">
        <title>Rhizobium wuzhouense sp. nov., isolated from roots of Oryza officinalis.</title>
        <authorList>
            <person name="Yuan T."/>
        </authorList>
    </citation>
    <scope>NUCLEOTIDE SEQUENCE [LARGE SCALE GENOMIC DNA]</scope>
    <source>
        <strain evidence="3 4">W44</strain>
    </source>
</reference>
<dbReference type="Gene3D" id="3.90.550.10">
    <property type="entry name" value="Spore Coat Polysaccharide Biosynthesis Protein SpsA, Chain A"/>
    <property type="match status" value="1"/>
</dbReference>
<keyword evidence="1" id="KW-0460">Magnesium</keyword>
<dbReference type="GO" id="GO:0016301">
    <property type="term" value="F:kinase activity"/>
    <property type="evidence" value="ECO:0007669"/>
    <property type="project" value="UniProtKB-KW"/>
</dbReference>
<protein>
    <submittedName>
        <fullName evidence="3">4-diphosphocytidyl-2C-methyl-D-erythritol kinase</fullName>
    </submittedName>
</protein>
<keyword evidence="4" id="KW-1185">Reference proteome</keyword>
<dbReference type="Gene3D" id="3.40.980.10">
    <property type="entry name" value="MoaB/Mog-like domain"/>
    <property type="match status" value="1"/>
</dbReference>
<keyword evidence="3" id="KW-0808">Transferase</keyword>
<evidence type="ECO:0000313" key="3">
    <source>
        <dbReference type="EMBL" id="PYB75196.1"/>
    </source>
</evidence>